<dbReference type="InterPro" id="IPR002625">
    <property type="entry name" value="Smr_dom"/>
</dbReference>
<evidence type="ECO:0000313" key="5">
    <source>
        <dbReference type="Proteomes" id="UP001497453"/>
    </source>
</evidence>
<feature type="domain" description="Smr" evidence="3">
    <location>
        <begin position="516"/>
        <end position="592"/>
    </location>
</feature>
<organism evidence="4 5">
    <name type="scientific">Somion occarium</name>
    <dbReference type="NCBI Taxonomy" id="3059160"/>
    <lineage>
        <taxon>Eukaryota</taxon>
        <taxon>Fungi</taxon>
        <taxon>Dikarya</taxon>
        <taxon>Basidiomycota</taxon>
        <taxon>Agaricomycotina</taxon>
        <taxon>Agaricomycetes</taxon>
        <taxon>Polyporales</taxon>
        <taxon>Cerrenaceae</taxon>
        <taxon>Somion</taxon>
    </lineage>
</organism>
<evidence type="ECO:0000313" key="4">
    <source>
        <dbReference type="EMBL" id="CAL1706692.1"/>
    </source>
</evidence>
<dbReference type="InterPro" id="IPR053020">
    <property type="entry name" value="Smr_domain_protein"/>
</dbReference>
<feature type="region of interest" description="Disordered" evidence="2">
    <location>
        <begin position="361"/>
        <end position="405"/>
    </location>
</feature>
<feature type="region of interest" description="Disordered" evidence="2">
    <location>
        <begin position="141"/>
        <end position="347"/>
    </location>
</feature>
<protein>
    <recommendedName>
        <fullName evidence="3">Smr domain-containing protein</fullName>
    </recommendedName>
</protein>
<dbReference type="PROSITE" id="PS50828">
    <property type="entry name" value="SMR"/>
    <property type="match status" value="1"/>
</dbReference>
<dbReference type="PANTHER" id="PTHR47417">
    <property type="entry name" value="SMR DOMAIN-CONTAINING PROTEIN YPL199C"/>
    <property type="match status" value="1"/>
</dbReference>
<dbReference type="Pfam" id="PF01713">
    <property type="entry name" value="Smr"/>
    <property type="match status" value="1"/>
</dbReference>
<evidence type="ECO:0000256" key="2">
    <source>
        <dbReference type="SAM" id="MobiDB-lite"/>
    </source>
</evidence>
<name>A0ABP1DJ43_9APHY</name>
<reference evidence="5" key="1">
    <citation type="submission" date="2024-04" db="EMBL/GenBank/DDBJ databases">
        <authorList>
            <person name="Shaw F."/>
            <person name="Minotto A."/>
        </authorList>
    </citation>
    <scope>NUCLEOTIDE SEQUENCE [LARGE SCALE GENOMIC DNA]</scope>
</reference>
<sequence length="605" mass="67477">MSMDSLLSIGVGLGLRPVIDNVTHNPYRASALIGLWEGVVLNHFLVKFPRSVDPYVAFGFRLFVDFLFTESFLRMTIIVLWTGLGLVFADLGRDLTNDRRFRRLWRRIRRLVLKPTLGLLPASSLSRVRFLQVPAGSTSSVVSRSTARSPTSATSSFSLRVPLRPSTRPVPGSFDQWSEVSTDIGRDIPQRAPSPPPRPAQRAPPPPLTLYPQPMTRPRPESEAEPYPYPSPSRSPSELEYVALPMIPDQPSSPLNRRDHYMRSGLTTPNSNPTSNEYDEEDRPYIHSGLTTPYNQRRPLTSEGLPPVRIIDDGTEYTPTRSQVELPPIPIRPPPQGSNYDTDDNEHIEFPIPHLSALGLSDPQPSHGFVPPMSEIPNIPTQDDHPEGKEGDDANKRDTLVDPPPRYESVAEVEPVDVPDHVSVAETEADSVITEGPKDAVIQRAESLRKDAQAKEKQRDELRQKMLQAQKDGEYFKALKYEVELEEAHTSAQKLHAQARRRFFLAHNMQREPQEIDVHRLSVAEALAAVKTAIRDAYDTNAPELRIIVGKGKHSKNNIPVLKLAIVGELQKHHIEAVPQHNNAGVLVITLDRPSDEAGPSDSAS</sequence>
<evidence type="ECO:0000259" key="3">
    <source>
        <dbReference type="PROSITE" id="PS50828"/>
    </source>
</evidence>
<dbReference type="Gene3D" id="3.30.1370.110">
    <property type="match status" value="1"/>
</dbReference>
<feature type="compositionally biased region" description="Pro residues" evidence="2">
    <location>
        <begin position="327"/>
        <end position="336"/>
    </location>
</feature>
<dbReference type="PANTHER" id="PTHR47417:SF1">
    <property type="entry name" value="SMR DOMAIN-CONTAINING PROTEIN YPL199C"/>
    <property type="match status" value="1"/>
</dbReference>
<accession>A0ABP1DJ43</accession>
<dbReference type="SUPFAM" id="SSF160443">
    <property type="entry name" value="SMR domain-like"/>
    <property type="match status" value="1"/>
</dbReference>
<feature type="compositionally biased region" description="Pro residues" evidence="2">
    <location>
        <begin position="192"/>
        <end position="209"/>
    </location>
</feature>
<proteinExistence type="predicted"/>
<feature type="coiled-coil region" evidence="1">
    <location>
        <begin position="438"/>
        <end position="472"/>
    </location>
</feature>
<feature type="compositionally biased region" description="Low complexity" evidence="2">
    <location>
        <begin position="141"/>
        <end position="158"/>
    </location>
</feature>
<gene>
    <name evidence="4" type="ORF">GFSPODELE1_LOCUS5997</name>
</gene>
<feature type="compositionally biased region" description="Basic and acidic residues" evidence="2">
    <location>
        <begin position="382"/>
        <end position="400"/>
    </location>
</feature>
<dbReference type="Proteomes" id="UP001497453">
    <property type="component" value="Chromosome 4"/>
</dbReference>
<dbReference type="SMART" id="SM00463">
    <property type="entry name" value="SMR"/>
    <property type="match status" value="1"/>
</dbReference>
<dbReference type="InterPro" id="IPR036063">
    <property type="entry name" value="Smr_dom_sf"/>
</dbReference>
<keyword evidence="5" id="KW-1185">Reference proteome</keyword>
<dbReference type="EMBL" id="OZ037947">
    <property type="protein sequence ID" value="CAL1706692.1"/>
    <property type="molecule type" value="Genomic_DNA"/>
</dbReference>
<keyword evidence="1" id="KW-0175">Coiled coil</keyword>
<feature type="compositionally biased region" description="Polar residues" evidence="2">
    <location>
        <begin position="265"/>
        <end position="276"/>
    </location>
</feature>
<feature type="compositionally biased region" description="Polar residues" evidence="2">
    <location>
        <begin position="289"/>
        <end position="299"/>
    </location>
</feature>
<evidence type="ECO:0000256" key="1">
    <source>
        <dbReference type="SAM" id="Coils"/>
    </source>
</evidence>